<comment type="caution">
    <text evidence="3">The sequence shown here is derived from an EMBL/GenBank/DDBJ whole genome shotgun (WGS) entry which is preliminary data.</text>
</comment>
<sequence length="986" mass="109864">MAFQARWRELKKAGWTSKKPTGLSVDITYLRPGKTKKDVRGQDYFIGEEELMKYLDKIDIAALEAKKKARRDGSANAARRRQAGNAAVARKRATKDSSTSEPGPQHPPPPPTSNASRVPDHPSTPSSAATGPAVIHGVSPHDTTVPAESDTEDSSGSAEDLQASRRNLDAAFEDADDSDDASADSDLDADDEGGVSAREDEESKEYLAGGGQSAEEISIVPQPTTTQAILPSLNLTLRMTMATMRIRRLTTSILPKYNYPAHSELRFDGELISAIGGVASITSGAVPDAFLKDMGEQGWSELKTQTPYDYLMQPYEPRAPGSMRVDYPNLYDGESGPTARALEAASTPSGAFFYFMQPALWDDIAEESTDYFEESIDERVDGQHAKQVARERKDSNCKAKSRERIRDELLKAPPITGRELCVFIGLLLARSIAPNKEKLAHHWRTTEEGAIPRGSFGRFMTRDRIMHLSRNLHFSSNNNHKAASDRAWKLRPVIDALQLRFAAGYTPPAIMAFDEAMLPSRSTFNRMRVYIKDKPHKWGIKLFMLCCSTTAYCIRFEVYCGKKERAGESNSTDHKSGPAAVVRNLQQVFGPTPPPNGDMRLVVMDRFYSSVPLSMQLLTMGFYSIGTVRTDRQGLSTKLIPKKKKGDKKKPPKIPKNRPASIERGTFIVADALYVDAMRVLRWWDTRSVHMLSTGGSVQPDHIVRRDKLTGEQQEVMCPRIVKDYQTYMGGVDVHDQLRLQRYSLQLCMKYKKYYKGLFLGLVDLAIINAYIVYNAARAAANLPKMRHVKFLKQLHLELSQLSDEDWEALQSDEKLQATPSKEGTTARARRADHAPVPNDEWRPGNNNQGRKRRTRVCKVCSLLKGTSSARGGDSSTYCSKCELPTSSKKPMARRVFLCEKKRHTVKGELLSCFDIWHKAWRNGTLAPALKSGGKKRVIRARAPAIREVDDGVEEGEESESNEQSGNESSVEGDRPAKRVRPDATD</sequence>
<feature type="compositionally biased region" description="Acidic residues" evidence="1">
    <location>
        <begin position="171"/>
        <end position="203"/>
    </location>
</feature>
<feature type="compositionally biased region" description="Basic and acidic residues" evidence="1">
    <location>
        <begin position="972"/>
        <end position="986"/>
    </location>
</feature>
<feature type="region of interest" description="Disordered" evidence="1">
    <location>
        <begin position="636"/>
        <end position="659"/>
    </location>
</feature>
<gene>
    <name evidence="3" type="ORF">PR001_g5202</name>
</gene>
<name>A0A6A3NUM4_9STRA</name>
<evidence type="ECO:0000313" key="4">
    <source>
        <dbReference type="Proteomes" id="UP000429607"/>
    </source>
</evidence>
<feature type="region of interest" description="Disordered" evidence="1">
    <location>
        <begin position="931"/>
        <end position="986"/>
    </location>
</feature>
<feature type="region of interest" description="Disordered" evidence="1">
    <location>
        <begin position="813"/>
        <end position="851"/>
    </location>
</feature>
<feature type="compositionally biased region" description="Acidic residues" evidence="1">
    <location>
        <begin position="951"/>
        <end position="961"/>
    </location>
</feature>
<dbReference type="InterPro" id="IPR029526">
    <property type="entry name" value="PGBD"/>
</dbReference>
<evidence type="ECO:0000259" key="2">
    <source>
        <dbReference type="Pfam" id="PF13843"/>
    </source>
</evidence>
<accession>A0A6A3NUM4</accession>
<feature type="region of interest" description="Disordered" evidence="1">
    <location>
        <begin position="66"/>
        <end position="220"/>
    </location>
</feature>
<dbReference type="Pfam" id="PF13843">
    <property type="entry name" value="DDE_Tnp_1_7"/>
    <property type="match status" value="1"/>
</dbReference>
<dbReference type="PANTHER" id="PTHR46599:SF3">
    <property type="entry name" value="PIGGYBAC TRANSPOSABLE ELEMENT-DERIVED PROTEIN 4"/>
    <property type="match status" value="1"/>
</dbReference>
<proteinExistence type="predicted"/>
<feature type="domain" description="PiggyBac transposable element-derived protein" evidence="2">
    <location>
        <begin position="347"/>
        <end position="771"/>
    </location>
</feature>
<dbReference type="EMBL" id="QXFV01000228">
    <property type="protein sequence ID" value="KAE9044853.1"/>
    <property type="molecule type" value="Genomic_DNA"/>
</dbReference>
<dbReference type="AlphaFoldDB" id="A0A6A3NUM4"/>
<reference evidence="3 4" key="1">
    <citation type="submission" date="2018-09" db="EMBL/GenBank/DDBJ databases">
        <title>Genomic investigation of the strawberry pathogen Phytophthora fragariae indicates pathogenicity is determined by transcriptional variation in three key races.</title>
        <authorList>
            <person name="Adams T.M."/>
            <person name="Armitage A.D."/>
            <person name="Sobczyk M.K."/>
            <person name="Bates H.J."/>
            <person name="Dunwell J.M."/>
            <person name="Nellist C.F."/>
            <person name="Harrison R.J."/>
        </authorList>
    </citation>
    <scope>NUCLEOTIDE SEQUENCE [LARGE SCALE GENOMIC DNA]</scope>
    <source>
        <strain evidence="3 4">SCRP249</strain>
    </source>
</reference>
<dbReference type="PANTHER" id="PTHR46599">
    <property type="entry name" value="PIGGYBAC TRANSPOSABLE ELEMENT-DERIVED PROTEIN 4"/>
    <property type="match status" value="1"/>
</dbReference>
<protein>
    <recommendedName>
        <fullName evidence="2">PiggyBac transposable element-derived protein domain-containing protein</fullName>
    </recommendedName>
</protein>
<dbReference type="Proteomes" id="UP000429607">
    <property type="component" value="Unassembled WGS sequence"/>
</dbReference>
<organism evidence="3 4">
    <name type="scientific">Phytophthora rubi</name>
    <dbReference type="NCBI Taxonomy" id="129364"/>
    <lineage>
        <taxon>Eukaryota</taxon>
        <taxon>Sar</taxon>
        <taxon>Stramenopiles</taxon>
        <taxon>Oomycota</taxon>
        <taxon>Peronosporomycetes</taxon>
        <taxon>Peronosporales</taxon>
        <taxon>Peronosporaceae</taxon>
        <taxon>Phytophthora</taxon>
    </lineage>
</organism>
<evidence type="ECO:0000256" key="1">
    <source>
        <dbReference type="SAM" id="MobiDB-lite"/>
    </source>
</evidence>
<feature type="compositionally biased region" description="Basic residues" evidence="1">
    <location>
        <begin position="640"/>
        <end position="656"/>
    </location>
</feature>
<evidence type="ECO:0000313" key="3">
    <source>
        <dbReference type="EMBL" id="KAE9044853.1"/>
    </source>
</evidence>